<gene>
    <name evidence="1" type="ORF">SACC_22700</name>
</gene>
<name>A0AAQ4CTX2_9CREN</name>
<dbReference type="AlphaFoldDB" id="A0AAQ4CTX2"/>
<accession>A0AAQ4CTX2</accession>
<dbReference type="RefSeq" id="WP_229569581.1">
    <property type="nucleotide sequence ID" value="NZ_AP025226.1"/>
</dbReference>
<proteinExistence type="predicted"/>
<sequence length="418" mass="48445">MKVLIISPLTDLPSNEGKFIPLEITNWSNSPIEINSKFSFLAEKDFLESEKHDVKVICLVPTSIRDKLNISFSTYDELINNILSNLKIEGTEINVIPFESTINLGTSLYYIYLFIYKALKQFSPDVILLDVSNSSSLFSSLALKGLEIAIDDMLLTYAENYIYAIISKRDNGYIQTVLHLYKNRQNVKIAEYLLREMKVLRTEKPVTLPQPLGRAEFRRLAFTIENCLPLVALHILDRIEYEKLMREEDFIKIIIENIKIDKGNITDDVELLEGAVYYTLARHLVEKYKVNKPFTIDNLRNILNITSIVCNKAVNRFVDEIMLTINYLLKHNELGGEYRLGAIYNIMKLSLIDFIKNKENIMEMLKNYKRECGDIELTNMGFEPNSTIININKEKIYIYYAEECEDKIMSKVKDMMGE</sequence>
<reference evidence="1 2" key="1">
    <citation type="journal article" date="2022" name="Microbiol. Resour. Announc.">
        <title>Complete Genome Sequence of the Hyperthermophilic and Acidophilic Archaeon Saccharolobus caldissimus Strain HS-3T.</title>
        <authorList>
            <person name="Sakai H.D."/>
            <person name="Kurosawa N."/>
        </authorList>
    </citation>
    <scope>NUCLEOTIDE SEQUENCE [LARGE SCALE GENOMIC DNA]</scope>
    <source>
        <strain evidence="1 2">JCM32116</strain>
    </source>
</reference>
<protein>
    <submittedName>
        <fullName evidence="1">Uncharacterized protein</fullName>
    </submittedName>
</protein>
<dbReference type="SUPFAM" id="SSF160980">
    <property type="entry name" value="SSO1389-like"/>
    <property type="match status" value="1"/>
</dbReference>
<dbReference type="Proteomes" id="UP001319921">
    <property type="component" value="Chromosome"/>
</dbReference>
<keyword evidence="2" id="KW-1185">Reference proteome</keyword>
<dbReference type="EMBL" id="AP025226">
    <property type="protein sequence ID" value="BDB99253.1"/>
    <property type="molecule type" value="Genomic_DNA"/>
</dbReference>
<organism evidence="1 2">
    <name type="scientific">Saccharolobus caldissimus</name>
    <dbReference type="NCBI Taxonomy" id="1702097"/>
    <lineage>
        <taxon>Archaea</taxon>
        <taxon>Thermoproteota</taxon>
        <taxon>Thermoprotei</taxon>
        <taxon>Sulfolobales</taxon>
        <taxon>Sulfolobaceae</taxon>
        <taxon>Saccharolobus</taxon>
    </lineage>
</organism>
<evidence type="ECO:0000313" key="2">
    <source>
        <dbReference type="Proteomes" id="UP001319921"/>
    </source>
</evidence>
<dbReference type="KEGG" id="scas:SACC_22700"/>
<evidence type="ECO:0000313" key="1">
    <source>
        <dbReference type="EMBL" id="BDB99253.1"/>
    </source>
</evidence>
<dbReference type="GeneID" id="68866997"/>